<dbReference type="SMART" id="SM00813">
    <property type="entry name" value="Alpha-L-AF_C"/>
    <property type="match status" value="1"/>
</dbReference>
<keyword evidence="5 8" id="KW-0732">Signal</keyword>
<keyword evidence="6 10" id="KW-0378">Hydrolase</keyword>
<evidence type="ECO:0000313" key="11">
    <source>
        <dbReference type="Proteomes" id="UP000193144"/>
    </source>
</evidence>
<evidence type="ECO:0000259" key="9">
    <source>
        <dbReference type="SMART" id="SM00813"/>
    </source>
</evidence>
<feature type="domain" description="Alpha-L-arabinofuranosidase C-terminal" evidence="9">
    <location>
        <begin position="451"/>
        <end position="629"/>
    </location>
</feature>
<keyword evidence="11" id="KW-1185">Reference proteome</keyword>
<dbReference type="UniPathway" id="UPA00667"/>
<dbReference type="InterPro" id="IPR010720">
    <property type="entry name" value="Alpha-L-AF_C"/>
</dbReference>
<dbReference type="SUPFAM" id="SSF51445">
    <property type="entry name" value="(Trans)glycosidases"/>
    <property type="match status" value="1"/>
</dbReference>
<evidence type="ECO:0000256" key="3">
    <source>
        <dbReference type="ARBA" id="ARBA00007186"/>
    </source>
</evidence>
<dbReference type="Pfam" id="PF22848">
    <property type="entry name" value="ASD1_dom"/>
    <property type="match status" value="1"/>
</dbReference>
<dbReference type="Proteomes" id="UP000193144">
    <property type="component" value="Unassembled WGS sequence"/>
</dbReference>
<dbReference type="EC" id="3.2.1.55" evidence="4"/>
<accession>A0A1Y1ZBX8</accession>
<organism evidence="10 11">
    <name type="scientific">Clohesyomyces aquaticus</name>
    <dbReference type="NCBI Taxonomy" id="1231657"/>
    <lineage>
        <taxon>Eukaryota</taxon>
        <taxon>Fungi</taxon>
        <taxon>Dikarya</taxon>
        <taxon>Ascomycota</taxon>
        <taxon>Pezizomycotina</taxon>
        <taxon>Dothideomycetes</taxon>
        <taxon>Pleosporomycetidae</taxon>
        <taxon>Pleosporales</taxon>
        <taxon>Lindgomycetaceae</taxon>
        <taxon>Clohesyomyces</taxon>
    </lineage>
</organism>
<evidence type="ECO:0000256" key="2">
    <source>
        <dbReference type="ARBA" id="ARBA00004834"/>
    </source>
</evidence>
<feature type="signal peptide" evidence="8">
    <location>
        <begin position="1"/>
        <end position="16"/>
    </location>
</feature>
<evidence type="ECO:0000256" key="7">
    <source>
        <dbReference type="ARBA" id="ARBA00023180"/>
    </source>
</evidence>
<dbReference type="InterPro" id="IPR055235">
    <property type="entry name" value="ASD1_cat"/>
</dbReference>
<dbReference type="PANTHER" id="PTHR31776">
    <property type="entry name" value="ALPHA-L-ARABINOFURANOSIDASE 1"/>
    <property type="match status" value="1"/>
</dbReference>
<dbReference type="AlphaFoldDB" id="A0A1Y1ZBX8"/>
<evidence type="ECO:0000256" key="5">
    <source>
        <dbReference type="ARBA" id="ARBA00022729"/>
    </source>
</evidence>
<feature type="chain" id="PRO_5012621162" description="non-reducing end alpha-L-arabinofuranosidase" evidence="8">
    <location>
        <begin position="17"/>
        <end position="637"/>
    </location>
</feature>
<dbReference type="STRING" id="1231657.A0A1Y1ZBX8"/>
<evidence type="ECO:0000256" key="6">
    <source>
        <dbReference type="ARBA" id="ARBA00022801"/>
    </source>
</evidence>
<dbReference type="GO" id="GO:0046556">
    <property type="term" value="F:alpha-L-arabinofuranosidase activity"/>
    <property type="evidence" value="ECO:0007669"/>
    <property type="project" value="UniProtKB-EC"/>
</dbReference>
<dbReference type="EMBL" id="MCFA01000106">
    <property type="protein sequence ID" value="ORY07778.1"/>
    <property type="molecule type" value="Genomic_DNA"/>
</dbReference>
<dbReference type="InterPro" id="IPR017853">
    <property type="entry name" value="GH"/>
</dbReference>
<sequence length="637" mass="69385">MRSFIVGLSALVAVKALDVKVGNAGGNSTSGLQYGVMFEDINQSGDGGIYAELIRNRAFQGSKVHPSVIDPWTAVGGAQLSLQTLSQPLSVALPTSLKVAASSGRVGIANPGYWGFDIKMKSYNGSFWVKGAYNGAFTVSLSNYLSNQTLGTVNVTSKSTGNDWTEHSYILTPNIAAPNVNNTFSITYDASSTNGSLNFNLISLFPPTYNNRPNGMRIDLMEALAGLHPSFLRFPGGNNLEGDDPPYYLKWNETIGPLKDRYGYPGTWSYENTNGLGLVEYLHWCDDLNMEPVLAVWAGFYLNGPVIPADQLQPYIDDALNELEFIMGSTETKYGALRASLGYPDPWTIKYVEVGNEDNLGGGGSSYESYRFQIFKDAINSKYPDILVMASTADYNFAETENAGEDYHEYTRPDYFVGQFGFFDNFTRGFKTMIGEYAAVQPNIPQGGGVDWNATRWAFPMWIGTVAEAVFLIGAERNADKIFGAAYAPTFQNLNSYQWTPDLISYSADTSSDVLSTSYHMIQLLSAHRISQTLPMSTPEFDPVYYVAGYSNSSNSYLLKTAVYNSTETVHMSVTFEGVSDGAEGLLTILSAPNGVSYNDAGSNVVTTRNITVTADSGGCFAFELPDLSISVLEVNG</sequence>
<evidence type="ECO:0000313" key="10">
    <source>
        <dbReference type="EMBL" id="ORY07778.1"/>
    </source>
</evidence>
<comment type="similarity">
    <text evidence="3">Belongs to the glycosyl hydrolase 51 family.</text>
</comment>
<dbReference type="PANTHER" id="PTHR31776:SF0">
    <property type="entry name" value="ALPHA-L-ARABINOFURANOSIDASE 1"/>
    <property type="match status" value="1"/>
</dbReference>
<dbReference type="InterPro" id="IPR051563">
    <property type="entry name" value="Glycosyl_Hydrolase_51"/>
</dbReference>
<dbReference type="OrthoDB" id="406864at2759"/>
<proteinExistence type="inferred from homology"/>
<dbReference type="Gene3D" id="3.20.20.80">
    <property type="entry name" value="Glycosidases"/>
    <property type="match status" value="1"/>
</dbReference>
<protein>
    <recommendedName>
        <fullName evidence="4">non-reducing end alpha-L-arabinofuranosidase</fullName>
        <ecNumber evidence="4">3.2.1.55</ecNumber>
    </recommendedName>
</protein>
<comment type="caution">
    <text evidence="10">The sequence shown here is derived from an EMBL/GenBank/DDBJ whole genome shotgun (WGS) entry which is preliminary data.</text>
</comment>
<comment type="pathway">
    <text evidence="2">Glycan metabolism; L-arabinan degradation.</text>
</comment>
<name>A0A1Y1ZBX8_9PLEO</name>
<gene>
    <name evidence="10" type="ORF">BCR34DRAFT_489181</name>
</gene>
<evidence type="ECO:0000256" key="8">
    <source>
        <dbReference type="SAM" id="SignalP"/>
    </source>
</evidence>
<dbReference type="GO" id="GO:0046373">
    <property type="term" value="P:L-arabinose metabolic process"/>
    <property type="evidence" value="ECO:0007669"/>
    <property type="project" value="InterPro"/>
</dbReference>
<dbReference type="GO" id="GO:0031222">
    <property type="term" value="P:arabinan catabolic process"/>
    <property type="evidence" value="ECO:0007669"/>
    <property type="project" value="UniProtKB-UniPathway"/>
</dbReference>
<reference evidence="10 11" key="1">
    <citation type="submission" date="2016-07" db="EMBL/GenBank/DDBJ databases">
        <title>Pervasive Adenine N6-methylation of Active Genes in Fungi.</title>
        <authorList>
            <consortium name="DOE Joint Genome Institute"/>
            <person name="Mondo S.J."/>
            <person name="Dannebaum R.O."/>
            <person name="Kuo R.C."/>
            <person name="Labutti K."/>
            <person name="Haridas S."/>
            <person name="Kuo A."/>
            <person name="Salamov A."/>
            <person name="Ahrendt S.R."/>
            <person name="Lipzen A."/>
            <person name="Sullivan W."/>
            <person name="Andreopoulos W.B."/>
            <person name="Clum A."/>
            <person name="Lindquist E."/>
            <person name="Daum C."/>
            <person name="Ramamoorthy G.K."/>
            <person name="Gryganskyi A."/>
            <person name="Culley D."/>
            <person name="Magnuson J.K."/>
            <person name="James T.Y."/>
            <person name="O'Malley M.A."/>
            <person name="Stajich J.E."/>
            <person name="Spatafora J.W."/>
            <person name="Visel A."/>
            <person name="Grigoriev I.V."/>
        </authorList>
    </citation>
    <scope>NUCLEOTIDE SEQUENCE [LARGE SCALE GENOMIC DNA]</scope>
    <source>
        <strain evidence="10 11">CBS 115471</strain>
    </source>
</reference>
<evidence type="ECO:0000256" key="4">
    <source>
        <dbReference type="ARBA" id="ARBA00012670"/>
    </source>
</evidence>
<dbReference type="Pfam" id="PF06964">
    <property type="entry name" value="Alpha-L-AF_C"/>
    <property type="match status" value="1"/>
</dbReference>
<comment type="catalytic activity">
    <reaction evidence="1">
        <text>Hydrolysis of terminal non-reducing alpha-L-arabinofuranoside residues in alpha-L-arabinosides.</text>
        <dbReference type="EC" id="3.2.1.55"/>
    </reaction>
</comment>
<keyword evidence="7" id="KW-0325">Glycoprotein</keyword>
<evidence type="ECO:0000256" key="1">
    <source>
        <dbReference type="ARBA" id="ARBA00001462"/>
    </source>
</evidence>